<gene>
    <name evidence="2" type="ORF">FEM03_16720</name>
</gene>
<reference evidence="2 3" key="1">
    <citation type="submission" date="2019-05" db="EMBL/GenBank/DDBJ databases">
        <title>Verrucobacter flavum gen. nov., sp. nov. a new member of the family Verrucomicrobiaceae.</title>
        <authorList>
            <person name="Szuroczki S."/>
            <person name="Abbaszade G."/>
            <person name="Szabo A."/>
            <person name="Felfoldi T."/>
            <person name="Schumann P."/>
            <person name="Boka K."/>
            <person name="Keki Z."/>
            <person name="Toumi M."/>
            <person name="Toth E."/>
        </authorList>
    </citation>
    <scope>NUCLEOTIDE SEQUENCE [LARGE SCALE GENOMIC DNA]</scope>
    <source>
        <strain evidence="2 3">MG-N-17</strain>
    </source>
</reference>
<proteinExistence type="predicted"/>
<feature type="compositionally biased region" description="Basic and acidic residues" evidence="1">
    <location>
        <begin position="34"/>
        <end position="54"/>
    </location>
</feature>
<sequence>MIVLACIVLFVIEFILRSSSTTGSVPIIPIPDNNEEKPPKCSITKENHSTKEDNLSSFDSSLESSVSKMDDTNAHPTILPTNTRLPHKNTSPSQSDSTSIAVIDSKRLLEKLLPSNASLDTRAQIIQNILQVTSALAASKDIELVFDTSGESPINVPVVFSGHDLPDLTDEVHHELTK</sequence>
<dbReference type="AlphaFoldDB" id="A0A5R8KBC7"/>
<feature type="region of interest" description="Disordered" evidence="1">
    <location>
        <begin position="27"/>
        <end position="97"/>
    </location>
</feature>
<feature type="compositionally biased region" description="Polar residues" evidence="1">
    <location>
        <begin position="79"/>
        <end position="97"/>
    </location>
</feature>
<evidence type="ECO:0000256" key="1">
    <source>
        <dbReference type="SAM" id="MobiDB-lite"/>
    </source>
</evidence>
<organism evidence="2 3">
    <name type="scientific">Phragmitibacter flavus</name>
    <dbReference type="NCBI Taxonomy" id="2576071"/>
    <lineage>
        <taxon>Bacteria</taxon>
        <taxon>Pseudomonadati</taxon>
        <taxon>Verrucomicrobiota</taxon>
        <taxon>Verrucomicrobiia</taxon>
        <taxon>Verrucomicrobiales</taxon>
        <taxon>Verrucomicrobiaceae</taxon>
        <taxon>Phragmitibacter</taxon>
    </lineage>
</organism>
<accession>A0A5R8KBC7</accession>
<keyword evidence="3" id="KW-1185">Reference proteome</keyword>
<dbReference type="Proteomes" id="UP000306196">
    <property type="component" value="Unassembled WGS sequence"/>
</dbReference>
<comment type="caution">
    <text evidence="2">The sequence shown here is derived from an EMBL/GenBank/DDBJ whole genome shotgun (WGS) entry which is preliminary data.</text>
</comment>
<dbReference type="EMBL" id="VAUV01000012">
    <property type="protein sequence ID" value="TLD69601.1"/>
    <property type="molecule type" value="Genomic_DNA"/>
</dbReference>
<protein>
    <submittedName>
        <fullName evidence="2">Uncharacterized protein</fullName>
    </submittedName>
</protein>
<feature type="compositionally biased region" description="Low complexity" evidence="1">
    <location>
        <begin position="56"/>
        <end position="67"/>
    </location>
</feature>
<name>A0A5R8KBC7_9BACT</name>
<evidence type="ECO:0000313" key="2">
    <source>
        <dbReference type="EMBL" id="TLD69601.1"/>
    </source>
</evidence>
<evidence type="ECO:0000313" key="3">
    <source>
        <dbReference type="Proteomes" id="UP000306196"/>
    </source>
</evidence>